<dbReference type="SUPFAM" id="SSF52540">
    <property type="entry name" value="P-loop containing nucleoside triphosphate hydrolases"/>
    <property type="match status" value="1"/>
</dbReference>
<dbReference type="PANTHER" id="PTHR24221:SF654">
    <property type="entry name" value="ATP-BINDING CASSETTE SUB-FAMILY B MEMBER 6"/>
    <property type="match status" value="1"/>
</dbReference>
<dbReference type="PANTHER" id="PTHR24221">
    <property type="entry name" value="ATP-BINDING CASSETTE SUB-FAMILY B"/>
    <property type="match status" value="1"/>
</dbReference>
<dbReference type="GO" id="GO:0042626">
    <property type="term" value="F:ATPase-coupled transmembrane transporter activity"/>
    <property type="evidence" value="ECO:0007669"/>
    <property type="project" value="TreeGrafter"/>
</dbReference>
<dbReference type="Gene3D" id="3.40.50.300">
    <property type="entry name" value="P-loop containing nucleotide triphosphate hydrolases"/>
    <property type="match status" value="2"/>
</dbReference>
<dbReference type="EMBL" id="NIZV01000587">
    <property type="protein sequence ID" value="RSL84871.1"/>
    <property type="molecule type" value="Genomic_DNA"/>
</dbReference>
<keyword evidence="2" id="KW-1185">Reference proteome</keyword>
<sequence length="131" mass="14171">MAFMTQDPYTFDGTMRSNTTYGRDGATDANIHAAARMAAIHDDIMALEKQYDTTVVEGGSHHLSSITYADRIIVLEKGEDGCGVIVEEGTHEELKALEGVYAQLWESNSEEKNIEQIFSGGTPGTGLPNTG</sequence>
<dbReference type="InterPro" id="IPR039421">
    <property type="entry name" value="Type_1_exporter"/>
</dbReference>
<accession>A0A428S4V9</accession>
<dbReference type="AlphaFoldDB" id="A0A428S4V9"/>
<dbReference type="Proteomes" id="UP000288429">
    <property type="component" value="Unassembled WGS sequence"/>
</dbReference>
<dbReference type="InterPro" id="IPR027417">
    <property type="entry name" value="P-loop_NTPase"/>
</dbReference>
<evidence type="ECO:0000313" key="1">
    <source>
        <dbReference type="EMBL" id="RSL84871.1"/>
    </source>
</evidence>
<evidence type="ECO:0000313" key="2">
    <source>
        <dbReference type="Proteomes" id="UP000288429"/>
    </source>
</evidence>
<gene>
    <name evidence="1" type="ORF">CDV31_016646</name>
</gene>
<protein>
    <submittedName>
        <fullName evidence="1">Uncharacterized protein</fullName>
    </submittedName>
</protein>
<name>A0A428S4V9_9HYPO</name>
<comment type="caution">
    <text evidence="1">The sequence shown here is derived from an EMBL/GenBank/DDBJ whole genome shotgun (WGS) entry which is preliminary data.</text>
</comment>
<organism evidence="1 2">
    <name type="scientific">Fusarium ambrosium</name>
    <dbReference type="NCBI Taxonomy" id="131363"/>
    <lineage>
        <taxon>Eukaryota</taxon>
        <taxon>Fungi</taxon>
        <taxon>Dikarya</taxon>
        <taxon>Ascomycota</taxon>
        <taxon>Pezizomycotina</taxon>
        <taxon>Sordariomycetes</taxon>
        <taxon>Hypocreomycetidae</taxon>
        <taxon>Hypocreales</taxon>
        <taxon>Nectriaceae</taxon>
        <taxon>Fusarium</taxon>
        <taxon>Fusarium solani species complex</taxon>
    </lineage>
</organism>
<proteinExistence type="predicted"/>
<reference evidence="1 2" key="1">
    <citation type="submission" date="2017-06" db="EMBL/GenBank/DDBJ databases">
        <title>Cmopartive genomic analysis of Ambrosia Fusariam Clade fungi.</title>
        <authorList>
            <person name="Stajich J.E."/>
            <person name="Carrillo J."/>
            <person name="Kijimoto T."/>
            <person name="Eskalen A."/>
            <person name="O'Donnell K."/>
            <person name="Kasson M."/>
        </authorList>
    </citation>
    <scope>NUCLEOTIDE SEQUENCE [LARGE SCALE GENOMIC DNA]</scope>
    <source>
        <strain evidence="1 2">NRRL 20438</strain>
    </source>
</reference>